<comment type="caution">
    <text evidence="2">The sequence shown here is derived from an EMBL/GenBank/DDBJ whole genome shotgun (WGS) entry which is preliminary data.</text>
</comment>
<evidence type="ECO:0000313" key="2">
    <source>
        <dbReference type="EMBL" id="EKC77413.1"/>
    </source>
</evidence>
<dbReference type="InterPro" id="IPR009061">
    <property type="entry name" value="DNA-bd_dom_put_sf"/>
</dbReference>
<name>K1U553_9ZZZZ</name>
<proteinExistence type="predicted"/>
<dbReference type="EMBL" id="AJWZ01000257">
    <property type="protein sequence ID" value="EKC77413.1"/>
    <property type="molecule type" value="Genomic_DNA"/>
</dbReference>
<dbReference type="Pfam" id="PF12728">
    <property type="entry name" value="HTH_17"/>
    <property type="match status" value="1"/>
</dbReference>
<dbReference type="PANTHER" id="PTHR34585">
    <property type="match status" value="1"/>
</dbReference>
<reference evidence="2" key="1">
    <citation type="journal article" date="2013" name="Environ. Microbiol.">
        <title>Microbiota from the distal guts of lean and obese adolescents exhibit partial functional redundancy besides clear differences in community structure.</title>
        <authorList>
            <person name="Ferrer M."/>
            <person name="Ruiz A."/>
            <person name="Lanza F."/>
            <person name="Haange S.B."/>
            <person name="Oberbach A."/>
            <person name="Till H."/>
            <person name="Bargiela R."/>
            <person name="Campoy C."/>
            <person name="Segura M.T."/>
            <person name="Richter M."/>
            <person name="von Bergen M."/>
            <person name="Seifert J."/>
            <person name="Suarez A."/>
        </authorList>
    </citation>
    <scope>NUCLEOTIDE SEQUENCE</scope>
</reference>
<dbReference type="PANTHER" id="PTHR34585:SF22">
    <property type="entry name" value="HELIX-TURN-HELIX DOMAIN-CONTAINING PROTEIN"/>
    <property type="match status" value="1"/>
</dbReference>
<dbReference type="AlphaFoldDB" id="K1U553"/>
<dbReference type="SUPFAM" id="SSF46955">
    <property type="entry name" value="Putative DNA-binding domain"/>
    <property type="match status" value="1"/>
</dbReference>
<sequence length="79" mass="9291">MDALCHAHRIGESEPWLDNQQVCQLLNISKRTLQTLRGNGSLSYTQINHKIYYRAEDVRSFLAVLEARRKHEQRRRNGV</sequence>
<feature type="domain" description="Helix-turn-helix" evidence="1">
    <location>
        <begin position="16"/>
        <end position="63"/>
    </location>
</feature>
<accession>K1U553</accession>
<protein>
    <recommendedName>
        <fullName evidence="1">Helix-turn-helix domain-containing protein</fullName>
    </recommendedName>
</protein>
<dbReference type="InterPro" id="IPR041657">
    <property type="entry name" value="HTH_17"/>
</dbReference>
<organism evidence="2">
    <name type="scientific">human gut metagenome</name>
    <dbReference type="NCBI Taxonomy" id="408170"/>
    <lineage>
        <taxon>unclassified sequences</taxon>
        <taxon>metagenomes</taxon>
        <taxon>organismal metagenomes</taxon>
    </lineage>
</organism>
<gene>
    <name evidence="2" type="ORF">OBE_00364</name>
</gene>
<evidence type="ECO:0000259" key="1">
    <source>
        <dbReference type="Pfam" id="PF12728"/>
    </source>
</evidence>